<feature type="region of interest" description="Disordered" evidence="4">
    <location>
        <begin position="81"/>
        <end position="180"/>
    </location>
</feature>
<dbReference type="Proteomes" id="UP000177250">
    <property type="component" value="Unassembled WGS sequence"/>
</dbReference>
<dbReference type="STRING" id="1797545.A3B15_00355"/>
<feature type="compositionally biased region" description="Low complexity" evidence="4">
    <location>
        <begin position="149"/>
        <end position="169"/>
    </location>
</feature>
<evidence type="ECO:0000256" key="3">
    <source>
        <dbReference type="HAMAP-Rule" id="MF_00385"/>
    </source>
</evidence>
<evidence type="ECO:0000256" key="2">
    <source>
        <dbReference type="ARBA" id="ARBA00023274"/>
    </source>
</evidence>
<dbReference type="GO" id="GO:0015935">
    <property type="term" value="C:small ribosomal subunit"/>
    <property type="evidence" value="ECO:0007669"/>
    <property type="project" value="TreeGrafter"/>
</dbReference>
<dbReference type="Gene3D" id="3.30.1320.10">
    <property type="match status" value="1"/>
</dbReference>
<organism evidence="5 6">
    <name type="scientific">Candidatus Buchananbacteria bacterium RIFCSPLOWO2_01_FULL_45_31</name>
    <dbReference type="NCBI Taxonomy" id="1797545"/>
    <lineage>
        <taxon>Bacteria</taxon>
        <taxon>Candidatus Buchananiibacteriota</taxon>
    </lineage>
</organism>
<dbReference type="AlphaFoldDB" id="A0A1G1YNT3"/>
<proteinExistence type="inferred from homology"/>
<dbReference type="PANTHER" id="PTHR12919:SF20">
    <property type="entry name" value="SMALL RIBOSOMAL SUBUNIT PROTEIN BS16M"/>
    <property type="match status" value="1"/>
</dbReference>
<feature type="compositionally biased region" description="Basic and acidic residues" evidence="4">
    <location>
        <begin position="130"/>
        <end position="148"/>
    </location>
</feature>
<gene>
    <name evidence="3" type="primary">rpsP</name>
    <name evidence="5" type="ORF">A3B15_00355</name>
</gene>
<evidence type="ECO:0000313" key="5">
    <source>
        <dbReference type="EMBL" id="OGY53949.1"/>
    </source>
</evidence>
<evidence type="ECO:0000313" key="6">
    <source>
        <dbReference type="Proteomes" id="UP000177250"/>
    </source>
</evidence>
<feature type="compositionally biased region" description="Low complexity" evidence="4">
    <location>
        <begin position="119"/>
        <end position="128"/>
    </location>
</feature>
<dbReference type="GO" id="GO:0003735">
    <property type="term" value="F:structural constituent of ribosome"/>
    <property type="evidence" value="ECO:0007669"/>
    <property type="project" value="InterPro"/>
</dbReference>
<comment type="similarity">
    <text evidence="3">Belongs to the bacterial ribosomal protein bS16 family.</text>
</comment>
<evidence type="ECO:0000256" key="4">
    <source>
        <dbReference type="SAM" id="MobiDB-lite"/>
    </source>
</evidence>
<dbReference type="HAMAP" id="MF_00385">
    <property type="entry name" value="Ribosomal_bS16"/>
    <property type="match status" value="1"/>
</dbReference>
<feature type="compositionally biased region" description="Basic and acidic residues" evidence="4">
    <location>
        <begin position="170"/>
        <end position="180"/>
    </location>
</feature>
<dbReference type="InterPro" id="IPR000307">
    <property type="entry name" value="Ribosomal_bS16"/>
</dbReference>
<dbReference type="NCBIfam" id="TIGR00002">
    <property type="entry name" value="S16"/>
    <property type="match status" value="1"/>
</dbReference>
<dbReference type="PROSITE" id="PS00732">
    <property type="entry name" value="RIBOSOMAL_S16"/>
    <property type="match status" value="1"/>
</dbReference>
<dbReference type="Pfam" id="PF00886">
    <property type="entry name" value="Ribosomal_S16"/>
    <property type="match status" value="1"/>
</dbReference>
<dbReference type="EMBL" id="MHIO01000014">
    <property type="protein sequence ID" value="OGY53949.1"/>
    <property type="molecule type" value="Genomic_DNA"/>
</dbReference>
<reference evidence="5 6" key="1">
    <citation type="journal article" date="2016" name="Nat. Commun.">
        <title>Thousands of microbial genomes shed light on interconnected biogeochemical processes in an aquifer system.</title>
        <authorList>
            <person name="Anantharaman K."/>
            <person name="Brown C.T."/>
            <person name="Hug L.A."/>
            <person name="Sharon I."/>
            <person name="Castelle C.J."/>
            <person name="Probst A.J."/>
            <person name="Thomas B.C."/>
            <person name="Singh A."/>
            <person name="Wilkins M.J."/>
            <person name="Karaoz U."/>
            <person name="Brodie E.L."/>
            <person name="Williams K.H."/>
            <person name="Hubbard S.S."/>
            <person name="Banfield J.F."/>
        </authorList>
    </citation>
    <scope>NUCLEOTIDE SEQUENCE [LARGE SCALE GENOMIC DNA]</scope>
</reference>
<name>A0A1G1YNT3_9BACT</name>
<keyword evidence="1 3" id="KW-0689">Ribosomal protein</keyword>
<dbReference type="GO" id="GO:0005737">
    <property type="term" value="C:cytoplasm"/>
    <property type="evidence" value="ECO:0007669"/>
    <property type="project" value="UniProtKB-ARBA"/>
</dbReference>
<keyword evidence="2 3" id="KW-0687">Ribonucleoprotein</keyword>
<dbReference type="InterPro" id="IPR020592">
    <property type="entry name" value="Ribosomal_bS16_CS"/>
</dbReference>
<comment type="caution">
    <text evidence="5">The sequence shown here is derived from an EMBL/GenBank/DDBJ whole genome shotgun (WGS) entry which is preliminary data.</text>
</comment>
<accession>A0A1G1YNT3</accession>
<dbReference type="InterPro" id="IPR023803">
    <property type="entry name" value="Ribosomal_bS16_dom_sf"/>
</dbReference>
<dbReference type="PANTHER" id="PTHR12919">
    <property type="entry name" value="30S RIBOSOMAL PROTEIN S16"/>
    <property type="match status" value="1"/>
</dbReference>
<dbReference type="SUPFAM" id="SSF54565">
    <property type="entry name" value="Ribosomal protein S16"/>
    <property type="match status" value="1"/>
</dbReference>
<evidence type="ECO:0000256" key="1">
    <source>
        <dbReference type="ARBA" id="ARBA00022980"/>
    </source>
</evidence>
<dbReference type="GO" id="GO:0006412">
    <property type="term" value="P:translation"/>
    <property type="evidence" value="ECO:0007669"/>
    <property type="project" value="UniProtKB-UniRule"/>
</dbReference>
<sequence>MLKIRLARVGKKKSPAYRFVVSENARDLYGKQLEILGHYNPFSKVCEVKKDRILYWISQGAQVSPTAHNLLVDQNVITKEKVKASKSGKKRELKLANPEAEEKPAASQPVAEAAEKPAEAPAAAAAETPAEEKRELKLANPEAEEKLAEAPAAEPVAAQAPVAEPAAEAPKAEEKTEAVA</sequence>
<protein>
    <recommendedName>
        <fullName evidence="3">Small ribosomal subunit protein bS16</fullName>
    </recommendedName>
</protein>